<reference evidence="12 13" key="1">
    <citation type="submission" date="2017-03" db="EMBL/GenBank/DDBJ databases">
        <title>Genome Survey of Euroglyphus maynei.</title>
        <authorList>
            <person name="Arlian L.G."/>
            <person name="Morgan M.S."/>
            <person name="Rider S.D."/>
        </authorList>
    </citation>
    <scope>NUCLEOTIDE SEQUENCE [LARGE SCALE GENOMIC DNA]</scope>
    <source>
        <strain evidence="12">Arlian Lab</strain>
        <tissue evidence="12">Whole body</tissue>
    </source>
</reference>
<protein>
    <recommendedName>
        <fullName evidence="3 9">Mediator of RNA polymerase II transcription subunit 13</fullName>
    </recommendedName>
</protein>
<evidence type="ECO:0000256" key="8">
    <source>
        <dbReference type="ARBA" id="ARBA00023242"/>
    </source>
</evidence>
<evidence type="ECO:0000313" key="13">
    <source>
        <dbReference type="Proteomes" id="UP000194236"/>
    </source>
</evidence>
<evidence type="ECO:0000256" key="5">
    <source>
        <dbReference type="ARBA" id="ARBA00023015"/>
    </source>
</evidence>
<keyword evidence="13" id="KW-1185">Reference proteome</keyword>
<evidence type="ECO:0000256" key="10">
    <source>
        <dbReference type="SAM" id="MobiDB-lite"/>
    </source>
</evidence>
<dbReference type="PANTHER" id="PTHR48249:SF3">
    <property type="entry name" value="MEDIATOR OF RNA POLYMERASE II TRANSCRIPTION SUBUNIT 13"/>
    <property type="match status" value="1"/>
</dbReference>
<evidence type="ECO:0000259" key="11">
    <source>
        <dbReference type="Pfam" id="PF06333"/>
    </source>
</evidence>
<gene>
    <name evidence="12" type="ORF">BLA29_014283</name>
</gene>
<dbReference type="OrthoDB" id="103819at2759"/>
<evidence type="ECO:0000256" key="4">
    <source>
        <dbReference type="ARBA" id="ARBA00022491"/>
    </source>
</evidence>
<comment type="subcellular location">
    <subcellularLocation>
        <location evidence="1 9">Nucleus</location>
    </subcellularLocation>
</comment>
<dbReference type="Pfam" id="PF06333">
    <property type="entry name" value="Med13_C"/>
    <property type="match status" value="1"/>
</dbReference>
<evidence type="ECO:0000256" key="9">
    <source>
        <dbReference type="RuleBase" id="RU364134"/>
    </source>
</evidence>
<comment type="caution">
    <text evidence="12">The sequence shown here is derived from an EMBL/GenBank/DDBJ whole genome shotgun (WGS) entry which is preliminary data.</text>
</comment>
<proteinExistence type="inferred from homology"/>
<evidence type="ECO:0000256" key="6">
    <source>
        <dbReference type="ARBA" id="ARBA00023159"/>
    </source>
</evidence>
<feature type="domain" description="Mediator complex subunit Med13 C-terminal" evidence="11">
    <location>
        <begin position="7"/>
        <end position="90"/>
    </location>
</feature>
<keyword evidence="7 9" id="KW-0804">Transcription</keyword>
<comment type="function">
    <text evidence="9">Component of the Mediator complex, a coactivator involved in regulated transcription of nearly all RNA polymerase II-dependent genes. Mediator functions as a bridge to convey information from gene-specific regulatory proteins to the basal RNA polymerase II transcription machinery. Mediator is recruited to promoters by direct interactions with regulatory proteins and serves as a scaffold for the assembly of a functional preinitiation complex with RNA polymerase II and the general transcription factors.</text>
</comment>
<evidence type="ECO:0000256" key="3">
    <source>
        <dbReference type="ARBA" id="ARBA00019618"/>
    </source>
</evidence>
<dbReference type="GO" id="GO:0016592">
    <property type="term" value="C:mediator complex"/>
    <property type="evidence" value="ECO:0007669"/>
    <property type="project" value="InterPro"/>
</dbReference>
<dbReference type="Proteomes" id="UP000194236">
    <property type="component" value="Unassembled WGS sequence"/>
</dbReference>
<dbReference type="GO" id="GO:0045944">
    <property type="term" value="P:positive regulation of transcription by RNA polymerase II"/>
    <property type="evidence" value="ECO:0007669"/>
    <property type="project" value="TreeGrafter"/>
</dbReference>
<keyword evidence="5 9" id="KW-0805">Transcription regulation</keyword>
<dbReference type="InterPro" id="IPR009401">
    <property type="entry name" value="Med13_C"/>
</dbReference>
<evidence type="ECO:0000256" key="1">
    <source>
        <dbReference type="ARBA" id="ARBA00004123"/>
    </source>
</evidence>
<accession>A0A1Y3BJT9</accession>
<evidence type="ECO:0000313" key="12">
    <source>
        <dbReference type="EMBL" id="OTF80178.1"/>
    </source>
</evidence>
<evidence type="ECO:0000256" key="7">
    <source>
        <dbReference type="ARBA" id="ARBA00023163"/>
    </source>
</evidence>
<dbReference type="EMBL" id="MUJZ01019596">
    <property type="protein sequence ID" value="OTF80178.1"/>
    <property type="molecule type" value="Genomic_DNA"/>
</dbReference>
<organism evidence="12 13">
    <name type="scientific">Euroglyphus maynei</name>
    <name type="common">Mayne's house dust mite</name>
    <dbReference type="NCBI Taxonomy" id="6958"/>
    <lineage>
        <taxon>Eukaryota</taxon>
        <taxon>Metazoa</taxon>
        <taxon>Ecdysozoa</taxon>
        <taxon>Arthropoda</taxon>
        <taxon>Chelicerata</taxon>
        <taxon>Arachnida</taxon>
        <taxon>Acari</taxon>
        <taxon>Acariformes</taxon>
        <taxon>Sarcoptiformes</taxon>
        <taxon>Astigmata</taxon>
        <taxon>Psoroptidia</taxon>
        <taxon>Analgoidea</taxon>
        <taxon>Pyroglyphidae</taxon>
        <taxon>Pyroglyphinae</taxon>
        <taxon>Euroglyphus</taxon>
    </lineage>
</organism>
<comment type="subunit">
    <text evidence="9">Component of the Mediator complex.</text>
</comment>
<name>A0A1Y3BJT9_EURMA</name>
<keyword evidence="6 9" id="KW-0010">Activator</keyword>
<sequence length="91" mass="10382">MDVDQDEPTQLLQQPLALAFYVSTARTGPLPRWFWAHCSHLEFQCPVFLKSALLIHTPSVQQNTDDLLQSNNRDGHSLDSNLTTDVLRYVD</sequence>
<evidence type="ECO:0000256" key="2">
    <source>
        <dbReference type="ARBA" id="ARBA00009354"/>
    </source>
</evidence>
<keyword evidence="8 9" id="KW-0539">Nucleus</keyword>
<dbReference type="InterPro" id="IPR051139">
    <property type="entry name" value="Mediator_complx_sub13"/>
</dbReference>
<dbReference type="PANTHER" id="PTHR48249">
    <property type="entry name" value="MEDIATOR OF RNA POLYMERASE II TRANSCRIPTION SUBUNIT 13"/>
    <property type="match status" value="1"/>
</dbReference>
<dbReference type="GO" id="GO:0003713">
    <property type="term" value="F:transcription coactivator activity"/>
    <property type="evidence" value="ECO:0007669"/>
    <property type="project" value="TreeGrafter"/>
</dbReference>
<feature type="region of interest" description="Disordered" evidence="10">
    <location>
        <begin position="65"/>
        <end position="84"/>
    </location>
</feature>
<keyword evidence="4 9" id="KW-0678">Repressor</keyword>
<comment type="similarity">
    <text evidence="2 9">Belongs to the Mediator complex subunit 13 family.</text>
</comment>
<dbReference type="AlphaFoldDB" id="A0A1Y3BJT9"/>